<reference evidence="4" key="1">
    <citation type="journal article" date="2020" name="Nat. Commun.">
        <title>Genome sequence of the cluster root forming white lupin.</title>
        <authorList>
            <person name="Hufnagel B."/>
            <person name="Marques A."/>
            <person name="Soriano A."/>
            <person name="Marques L."/>
            <person name="Divol F."/>
            <person name="Doumas P."/>
            <person name="Sallet E."/>
            <person name="Mancinotti D."/>
            <person name="Carrere S."/>
            <person name="Marande W."/>
            <person name="Arribat S."/>
            <person name="Keller J."/>
            <person name="Huneau C."/>
            <person name="Blein T."/>
            <person name="Aime D."/>
            <person name="Laguerre M."/>
            <person name="Taylor J."/>
            <person name="Schubert V."/>
            <person name="Nelson M."/>
            <person name="Geu-Flores F."/>
            <person name="Crespi M."/>
            <person name="Gallardo-Guerrero K."/>
            <person name="Delaux P.-M."/>
            <person name="Salse J."/>
            <person name="Berges H."/>
            <person name="Guyot R."/>
            <person name="Gouzy J."/>
            <person name="Peret B."/>
        </authorList>
    </citation>
    <scope>NUCLEOTIDE SEQUENCE [LARGE SCALE GENOMIC DNA]</scope>
    <source>
        <strain evidence="4">cv. Amiga</strain>
    </source>
</reference>
<dbReference type="PANTHER" id="PTHR35997">
    <property type="entry name" value="COTTON FIBER PROTEIN-RELATED"/>
    <property type="match status" value="1"/>
</dbReference>
<sequence length="248" mass="29815">MAKLPYLEEDCMKFYKTKDHTHISKSFSFFVSMFSFFIYIFIFYIFKLSPYTLFNNNIFWFFMSNTLILIIAADYGAFSSSKKKNDPYEEYVLHSQQRNYVTTSYEQVDKQCIAIDGKLLNEKKETITNGSRPLKCVNISREISPLPIRREVDDGYKTFEEKAIHARIRRSKSDRYHRDRVKSVMVDERKKKMRGLETMKVEEENEFSKMSNEDLNRRVEEFIQKFNRQIRLQATRNENQIYKSFEVL</sequence>
<dbReference type="InterPro" id="IPR008480">
    <property type="entry name" value="DUF761_pln"/>
</dbReference>
<keyword evidence="1" id="KW-0175">Coiled coil</keyword>
<evidence type="ECO:0008006" key="5">
    <source>
        <dbReference type="Google" id="ProtNLM"/>
    </source>
</evidence>
<dbReference type="PANTHER" id="PTHR35997:SF6">
    <property type="entry name" value="COTTON FIBER PROTEIN"/>
    <property type="match status" value="1"/>
</dbReference>
<dbReference type="EMBL" id="WOCE01000018">
    <property type="protein sequence ID" value="KAE9594584.1"/>
    <property type="molecule type" value="Genomic_DNA"/>
</dbReference>
<keyword evidence="4" id="KW-1185">Reference proteome</keyword>
<dbReference type="Pfam" id="PF05553">
    <property type="entry name" value="DUF761"/>
    <property type="match status" value="1"/>
</dbReference>
<dbReference type="Proteomes" id="UP000447434">
    <property type="component" value="Chromosome 18"/>
</dbReference>
<feature type="transmembrane region" description="Helical" evidence="2">
    <location>
        <begin position="26"/>
        <end position="46"/>
    </location>
</feature>
<name>A0A6A4P2Z8_LUPAL</name>
<dbReference type="AlphaFoldDB" id="A0A6A4P2Z8"/>
<keyword evidence="2" id="KW-0812">Transmembrane</keyword>
<evidence type="ECO:0000256" key="1">
    <source>
        <dbReference type="SAM" id="Coils"/>
    </source>
</evidence>
<comment type="caution">
    <text evidence="3">The sequence shown here is derived from an EMBL/GenBank/DDBJ whole genome shotgun (WGS) entry which is preliminary data.</text>
</comment>
<organism evidence="3 4">
    <name type="scientific">Lupinus albus</name>
    <name type="common">White lupine</name>
    <name type="synonym">Lupinus termis</name>
    <dbReference type="NCBI Taxonomy" id="3870"/>
    <lineage>
        <taxon>Eukaryota</taxon>
        <taxon>Viridiplantae</taxon>
        <taxon>Streptophyta</taxon>
        <taxon>Embryophyta</taxon>
        <taxon>Tracheophyta</taxon>
        <taxon>Spermatophyta</taxon>
        <taxon>Magnoliopsida</taxon>
        <taxon>eudicotyledons</taxon>
        <taxon>Gunneridae</taxon>
        <taxon>Pentapetalae</taxon>
        <taxon>rosids</taxon>
        <taxon>fabids</taxon>
        <taxon>Fabales</taxon>
        <taxon>Fabaceae</taxon>
        <taxon>Papilionoideae</taxon>
        <taxon>50 kb inversion clade</taxon>
        <taxon>genistoids sensu lato</taxon>
        <taxon>core genistoids</taxon>
        <taxon>Genisteae</taxon>
        <taxon>Lupinus</taxon>
    </lineage>
</organism>
<feature type="coiled-coil region" evidence="1">
    <location>
        <begin position="186"/>
        <end position="213"/>
    </location>
</feature>
<accession>A0A6A4P2Z8</accession>
<evidence type="ECO:0000313" key="3">
    <source>
        <dbReference type="EMBL" id="KAE9594584.1"/>
    </source>
</evidence>
<evidence type="ECO:0000256" key="2">
    <source>
        <dbReference type="SAM" id="Phobius"/>
    </source>
</evidence>
<protein>
    <recommendedName>
        <fullName evidence="5">DUF4408 domain-containing protein</fullName>
    </recommendedName>
</protein>
<feature type="transmembrane region" description="Helical" evidence="2">
    <location>
        <begin position="58"/>
        <end position="78"/>
    </location>
</feature>
<gene>
    <name evidence="3" type="ORF">Lalb_Chr18g0055351</name>
</gene>
<keyword evidence="2" id="KW-1133">Transmembrane helix</keyword>
<dbReference type="OrthoDB" id="680761at2759"/>
<keyword evidence="2" id="KW-0472">Membrane</keyword>
<evidence type="ECO:0000313" key="4">
    <source>
        <dbReference type="Proteomes" id="UP000447434"/>
    </source>
</evidence>
<proteinExistence type="predicted"/>